<accession>A0ABR4KY25</accession>
<dbReference type="EMBL" id="JBFXLU010000005">
    <property type="protein sequence ID" value="KAL2857181.1"/>
    <property type="molecule type" value="Genomic_DNA"/>
</dbReference>
<evidence type="ECO:0000313" key="2">
    <source>
        <dbReference type="EMBL" id="KAL2857181.1"/>
    </source>
</evidence>
<gene>
    <name evidence="2" type="ORF">BJY01DRAFT_242573</name>
</gene>
<proteinExistence type="predicted"/>
<feature type="compositionally biased region" description="Basic and acidic residues" evidence="1">
    <location>
        <begin position="200"/>
        <end position="210"/>
    </location>
</feature>
<reference evidence="2 3" key="1">
    <citation type="submission" date="2024-07" db="EMBL/GenBank/DDBJ databases">
        <title>Section-level genome sequencing and comparative genomics of Aspergillus sections Usti and Cavernicolus.</title>
        <authorList>
            <consortium name="Lawrence Berkeley National Laboratory"/>
            <person name="Nybo J.L."/>
            <person name="Vesth T.C."/>
            <person name="Theobald S."/>
            <person name="Frisvad J.C."/>
            <person name="Larsen T.O."/>
            <person name="Kjaerboelling I."/>
            <person name="Rothschild-Mancinelli K."/>
            <person name="Lyhne E.K."/>
            <person name="Kogle M.E."/>
            <person name="Barry K."/>
            <person name="Clum A."/>
            <person name="Na H."/>
            <person name="Ledsgaard L."/>
            <person name="Lin J."/>
            <person name="Lipzen A."/>
            <person name="Kuo A."/>
            <person name="Riley R."/>
            <person name="Mondo S."/>
            <person name="Labutti K."/>
            <person name="Haridas S."/>
            <person name="Pangalinan J."/>
            <person name="Salamov A.A."/>
            <person name="Simmons B.A."/>
            <person name="Magnuson J.K."/>
            <person name="Chen J."/>
            <person name="Drula E."/>
            <person name="Henrissat B."/>
            <person name="Wiebenga A."/>
            <person name="Lubbers R.J."/>
            <person name="Gomes A.C."/>
            <person name="Makela M.R."/>
            <person name="Stajich J."/>
            <person name="Grigoriev I.V."/>
            <person name="Mortensen U.H."/>
            <person name="De Vries R.P."/>
            <person name="Baker S.E."/>
            <person name="Andersen M.R."/>
        </authorList>
    </citation>
    <scope>NUCLEOTIDE SEQUENCE [LARGE SCALE GENOMIC DNA]</scope>
    <source>
        <strain evidence="2 3">CBS 123904</strain>
    </source>
</reference>
<feature type="compositionally biased region" description="Basic and acidic residues" evidence="1">
    <location>
        <begin position="158"/>
        <end position="178"/>
    </location>
</feature>
<feature type="compositionally biased region" description="Low complexity" evidence="1">
    <location>
        <begin position="179"/>
        <end position="199"/>
    </location>
</feature>
<evidence type="ECO:0000313" key="3">
    <source>
        <dbReference type="Proteomes" id="UP001610446"/>
    </source>
</evidence>
<organism evidence="2 3">
    <name type="scientific">Aspergillus pseudoustus</name>
    <dbReference type="NCBI Taxonomy" id="1810923"/>
    <lineage>
        <taxon>Eukaryota</taxon>
        <taxon>Fungi</taxon>
        <taxon>Dikarya</taxon>
        <taxon>Ascomycota</taxon>
        <taxon>Pezizomycotina</taxon>
        <taxon>Eurotiomycetes</taxon>
        <taxon>Eurotiomycetidae</taxon>
        <taxon>Eurotiales</taxon>
        <taxon>Aspergillaceae</taxon>
        <taxon>Aspergillus</taxon>
        <taxon>Aspergillus subgen. Nidulantes</taxon>
    </lineage>
</organism>
<comment type="caution">
    <text evidence="2">The sequence shown here is derived from an EMBL/GenBank/DDBJ whole genome shotgun (WGS) entry which is preliminary data.</text>
</comment>
<sequence>MELPPRGRRIYIWWVESDQMITFIPYSASKGGEVETTVLWIEDNNSTVGMEKDVIIDLSGCGNRLALGFYERGCGSTREVHRVLRDAVEGYDCADAEFWYQRFFDDMADIPAYHMNLKVHVAQMLLFGHTQLPERVWGPAEDGEYVHAHAHECGYGYEYEHTHGEPSHTSHERHERGQQTRQQYQEYRQGQREQYQQYKEQQKQRYDQNKRQQHQKHSRRQSYAAPLAPLRKSEPMPEPMQRRKSRVPNWREDMIFEEMKAKDKPLYEFCKKNGIKIPKRR</sequence>
<feature type="compositionally biased region" description="Basic residues" evidence="1">
    <location>
        <begin position="211"/>
        <end position="220"/>
    </location>
</feature>
<feature type="region of interest" description="Disordered" evidence="1">
    <location>
        <begin position="158"/>
        <end position="247"/>
    </location>
</feature>
<name>A0ABR4KY25_9EURO</name>
<protein>
    <submittedName>
        <fullName evidence="2">Uncharacterized protein</fullName>
    </submittedName>
</protein>
<dbReference type="Proteomes" id="UP001610446">
    <property type="component" value="Unassembled WGS sequence"/>
</dbReference>
<evidence type="ECO:0000256" key="1">
    <source>
        <dbReference type="SAM" id="MobiDB-lite"/>
    </source>
</evidence>
<keyword evidence="3" id="KW-1185">Reference proteome</keyword>